<dbReference type="SMART" id="SM00354">
    <property type="entry name" value="HTH_LACI"/>
    <property type="match status" value="1"/>
</dbReference>
<evidence type="ECO:0000259" key="4">
    <source>
        <dbReference type="PROSITE" id="PS50932"/>
    </source>
</evidence>
<feature type="domain" description="HTH lacI-type" evidence="4">
    <location>
        <begin position="68"/>
        <end position="122"/>
    </location>
</feature>
<evidence type="ECO:0000313" key="6">
    <source>
        <dbReference type="Proteomes" id="UP000438106"/>
    </source>
</evidence>
<evidence type="ECO:0000256" key="3">
    <source>
        <dbReference type="ARBA" id="ARBA00023163"/>
    </source>
</evidence>
<dbReference type="Gene3D" id="3.40.50.2300">
    <property type="match status" value="2"/>
</dbReference>
<name>A0A7X3FPG7_9HYPH</name>
<evidence type="ECO:0000313" key="5">
    <source>
        <dbReference type="EMBL" id="MVS98382.1"/>
    </source>
</evidence>
<keyword evidence="6" id="KW-1185">Reference proteome</keyword>
<gene>
    <name evidence="5" type="ORF">GO014_05015</name>
</gene>
<dbReference type="EMBL" id="WQRF01000001">
    <property type="protein sequence ID" value="MVS98382.1"/>
    <property type="molecule type" value="Genomic_DNA"/>
</dbReference>
<dbReference type="InterPro" id="IPR046335">
    <property type="entry name" value="LacI/GalR-like_sensor"/>
</dbReference>
<evidence type="ECO:0000256" key="1">
    <source>
        <dbReference type="ARBA" id="ARBA00023015"/>
    </source>
</evidence>
<dbReference type="Gene3D" id="1.10.260.40">
    <property type="entry name" value="lambda repressor-like DNA-binding domains"/>
    <property type="match status" value="1"/>
</dbReference>
<keyword evidence="3" id="KW-0804">Transcription</keyword>
<dbReference type="GO" id="GO:0000976">
    <property type="term" value="F:transcription cis-regulatory region binding"/>
    <property type="evidence" value="ECO:0007669"/>
    <property type="project" value="TreeGrafter"/>
</dbReference>
<dbReference type="CDD" id="cd06273">
    <property type="entry name" value="PBP1_LacI-like"/>
    <property type="match status" value="1"/>
</dbReference>
<evidence type="ECO:0000256" key="2">
    <source>
        <dbReference type="ARBA" id="ARBA00023125"/>
    </source>
</evidence>
<dbReference type="InterPro" id="IPR028082">
    <property type="entry name" value="Peripla_BP_I"/>
</dbReference>
<dbReference type="GO" id="GO:0003700">
    <property type="term" value="F:DNA-binding transcription factor activity"/>
    <property type="evidence" value="ECO:0007669"/>
    <property type="project" value="TreeGrafter"/>
</dbReference>
<organism evidence="5 6">
    <name type="scientific">Devosia marina</name>
    <dbReference type="NCBI Taxonomy" id="2683198"/>
    <lineage>
        <taxon>Bacteria</taxon>
        <taxon>Pseudomonadati</taxon>
        <taxon>Pseudomonadota</taxon>
        <taxon>Alphaproteobacteria</taxon>
        <taxon>Hyphomicrobiales</taxon>
        <taxon>Devosiaceae</taxon>
        <taxon>Devosia</taxon>
    </lineage>
</organism>
<accession>A0A7X3FPG7</accession>
<dbReference type="SUPFAM" id="SSF47413">
    <property type="entry name" value="lambda repressor-like DNA-binding domains"/>
    <property type="match status" value="1"/>
</dbReference>
<dbReference type="Proteomes" id="UP000438106">
    <property type="component" value="Unassembled WGS sequence"/>
</dbReference>
<dbReference type="Pfam" id="PF00356">
    <property type="entry name" value="LacI"/>
    <property type="match status" value="1"/>
</dbReference>
<keyword evidence="1" id="KW-0805">Transcription regulation</keyword>
<dbReference type="PROSITE" id="PS50932">
    <property type="entry name" value="HTH_LACI_2"/>
    <property type="match status" value="1"/>
</dbReference>
<reference evidence="5 6" key="1">
    <citation type="submission" date="2019-12" db="EMBL/GenBank/DDBJ databases">
        <title>Devosia maris sp. nov., isolated from the deep seawater.</title>
        <authorList>
            <person name="Liu Y."/>
        </authorList>
    </citation>
    <scope>NUCLEOTIDE SEQUENCE [LARGE SCALE GENOMIC DNA]</scope>
    <source>
        <strain evidence="5 6">L53-10-65</strain>
    </source>
</reference>
<protein>
    <submittedName>
        <fullName evidence="5">Substrate-binding domain-containing protein</fullName>
    </submittedName>
</protein>
<dbReference type="CDD" id="cd01392">
    <property type="entry name" value="HTH_LacI"/>
    <property type="match status" value="1"/>
</dbReference>
<dbReference type="InterPro" id="IPR000843">
    <property type="entry name" value="HTH_LacI"/>
</dbReference>
<dbReference type="PANTHER" id="PTHR30146">
    <property type="entry name" value="LACI-RELATED TRANSCRIPTIONAL REPRESSOR"/>
    <property type="match status" value="1"/>
</dbReference>
<dbReference type="PANTHER" id="PTHR30146:SF109">
    <property type="entry name" value="HTH-TYPE TRANSCRIPTIONAL REGULATOR GALS"/>
    <property type="match status" value="1"/>
</dbReference>
<keyword evidence="2" id="KW-0238">DNA-binding</keyword>
<dbReference type="Pfam" id="PF13377">
    <property type="entry name" value="Peripla_BP_3"/>
    <property type="match status" value="1"/>
</dbReference>
<dbReference type="AlphaFoldDB" id="A0A7X3FPG7"/>
<dbReference type="SUPFAM" id="SSF53822">
    <property type="entry name" value="Periplasmic binding protein-like I"/>
    <property type="match status" value="1"/>
</dbReference>
<comment type="caution">
    <text evidence="5">The sequence shown here is derived from an EMBL/GenBank/DDBJ whole genome shotgun (WGS) entry which is preliminary data.</text>
</comment>
<dbReference type="InterPro" id="IPR010982">
    <property type="entry name" value="Lambda_DNA-bd_dom_sf"/>
</dbReference>
<sequence length="400" mass="42706">MLEMVNRFCVVIGSSADSGEIDAERRSDWSGNRFLGPCARGFRTIVINLDAENIMPSTKLANSEAKIVKLKDVALRAGCSLATASRALNGNPTVGEVERERVLAAAAQLGYVPNNSARALRAQTKHLVGVIIPTLDHAIYAKMVDGLQDRLAQAGTSVIINTSGYDLERERSQARLLVARGVEAIILVGAEHQTQTVETLARAGVSQILTYTDTPGDASGAVGFDNYASGISAAKYLLELGHRRFGMIAGLTQHNDRARLRRDGYLDAIMEAGISRDNVVVLEAPYSIDAGGAAMRSLMQTHPRPTAVFCGSDILAVGAVKYCGPAGISVPKDVSIIGFDNLEIAHVVEPELTTIDVPAREMGQMAAEALIEFKKSGEKGIVKTLQTRLLIRQSTGPAPD</sequence>
<proteinExistence type="predicted"/>